<evidence type="ECO:0000256" key="1">
    <source>
        <dbReference type="SAM" id="MobiDB-lite"/>
    </source>
</evidence>
<organism evidence="2">
    <name type="scientific">uncultured Desulfovibrio sp</name>
    <dbReference type="NCBI Taxonomy" id="167968"/>
    <lineage>
        <taxon>Bacteria</taxon>
        <taxon>Pseudomonadati</taxon>
        <taxon>Thermodesulfobacteriota</taxon>
        <taxon>Desulfovibrionia</taxon>
        <taxon>Desulfovibrionales</taxon>
        <taxon>Desulfovibrionaceae</taxon>
        <taxon>Desulfovibrio</taxon>
        <taxon>environmental samples</taxon>
    </lineage>
</organism>
<evidence type="ECO:0000313" key="2">
    <source>
        <dbReference type="EMBL" id="SCM72714.1"/>
    </source>
</evidence>
<dbReference type="RefSeq" id="WP_179980340.1">
    <property type="nucleotide sequence ID" value="NZ_LT608333.1"/>
</dbReference>
<feature type="region of interest" description="Disordered" evidence="1">
    <location>
        <begin position="1"/>
        <end position="42"/>
    </location>
</feature>
<dbReference type="AlphaFoldDB" id="A0A212L557"/>
<feature type="compositionally biased region" description="Basic and acidic residues" evidence="1">
    <location>
        <begin position="21"/>
        <end position="42"/>
    </location>
</feature>
<name>A0A212L557_9BACT</name>
<accession>A0A212L557</accession>
<protein>
    <submittedName>
        <fullName evidence="2">Uncharacterized protein</fullName>
    </submittedName>
</protein>
<dbReference type="EMBL" id="FMJC01000002">
    <property type="protein sequence ID" value="SCM72714.1"/>
    <property type="molecule type" value="Genomic_DNA"/>
</dbReference>
<proteinExistence type="predicted"/>
<reference evidence="2" key="1">
    <citation type="submission" date="2016-08" db="EMBL/GenBank/DDBJ databases">
        <authorList>
            <person name="Seilhamer J.J."/>
        </authorList>
    </citation>
    <scope>NUCLEOTIDE SEQUENCE</scope>
    <source>
        <strain evidence="2">86-1</strain>
    </source>
</reference>
<gene>
    <name evidence="2" type="ORF">KL86DES1_20794</name>
</gene>
<sequence>MSKKIENTAPETAGDNTSASRDAEAEARAHEDAQAAAEGKNRTHYEGLGDAWAVLTGRNPAEIMGQIVATVLHEGGTRPAWQWKRGSTDHILMAWPQDQPVRASVLMTGEEGEKLTPTSATPLLDGLPNDLMVDGIYSWENGMGANVAVSMIEGKNPMWFFDPLYGRDRADLTPGVTHTFLVAGLAYAVRKALLDHMTITQGPQYEAYAEQWLAANPDKNRLDVPPLQVDVSDRHMIMPGRNFSEYQMRAIIDQVQDTHLENMPIKVLFVTFPFENREPLRLVIYASKMVLGDLEPEAGMAIDAYIWLQGRIIDIDEAPQQ</sequence>